<evidence type="ECO:0000256" key="9">
    <source>
        <dbReference type="ARBA" id="ARBA00022932"/>
    </source>
</evidence>
<dbReference type="PROSITE" id="PS50173">
    <property type="entry name" value="UMUC"/>
    <property type="match status" value="1"/>
</dbReference>
<dbReference type="GO" id="GO:0042276">
    <property type="term" value="P:error-prone translesion synthesis"/>
    <property type="evidence" value="ECO:0007669"/>
    <property type="project" value="TreeGrafter"/>
</dbReference>
<gene>
    <name evidence="12" type="primary">dinB</name>
    <name evidence="14" type="ORF">SAMN05880501_10453</name>
</gene>
<dbReference type="RefSeq" id="WP_097073023.1">
    <property type="nucleotide sequence ID" value="NZ_OBMQ01000004.1"/>
</dbReference>
<feature type="domain" description="UmuC" evidence="13">
    <location>
        <begin position="7"/>
        <end position="188"/>
    </location>
</feature>
<dbReference type="Gene3D" id="3.40.1170.60">
    <property type="match status" value="1"/>
</dbReference>
<dbReference type="SUPFAM" id="SSF56672">
    <property type="entry name" value="DNA/RNA polymerases"/>
    <property type="match status" value="1"/>
</dbReference>
<evidence type="ECO:0000256" key="10">
    <source>
        <dbReference type="ARBA" id="ARBA00023204"/>
    </source>
</evidence>
<keyword evidence="2 12" id="KW-0515">Mutator protein</keyword>
<evidence type="ECO:0000313" key="15">
    <source>
        <dbReference type="Proteomes" id="UP000219636"/>
    </source>
</evidence>
<dbReference type="Pfam" id="PF11799">
    <property type="entry name" value="IMS_C"/>
    <property type="match status" value="1"/>
</dbReference>
<dbReference type="FunFam" id="3.40.1170.60:FF:000003">
    <property type="entry name" value="DNA polymerase eta"/>
    <property type="match status" value="1"/>
</dbReference>
<evidence type="ECO:0000256" key="2">
    <source>
        <dbReference type="ARBA" id="ARBA00022457"/>
    </source>
</evidence>
<evidence type="ECO:0000259" key="13">
    <source>
        <dbReference type="PROSITE" id="PS50173"/>
    </source>
</evidence>
<feature type="binding site" evidence="12">
    <location>
        <position position="11"/>
    </location>
    <ligand>
        <name>Mg(2+)</name>
        <dbReference type="ChEBI" id="CHEBI:18420"/>
    </ligand>
</feature>
<comment type="catalytic activity">
    <reaction evidence="11 12">
        <text>DNA(n) + a 2'-deoxyribonucleoside 5'-triphosphate = DNA(n+1) + diphosphate</text>
        <dbReference type="Rhea" id="RHEA:22508"/>
        <dbReference type="Rhea" id="RHEA-COMP:17339"/>
        <dbReference type="Rhea" id="RHEA-COMP:17340"/>
        <dbReference type="ChEBI" id="CHEBI:33019"/>
        <dbReference type="ChEBI" id="CHEBI:61560"/>
        <dbReference type="ChEBI" id="CHEBI:173112"/>
        <dbReference type="EC" id="2.7.7.7"/>
    </reaction>
</comment>
<name>A0A285SD09_9BACL</name>
<dbReference type="GO" id="GO:0000287">
    <property type="term" value="F:magnesium ion binding"/>
    <property type="evidence" value="ECO:0007669"/>
    <property type="project" value="UniProtKB-UniRule"/>
</dbReference>
<evidence type="ECO:0000256" key="4">
    <source>
        <dbReference type="ARBA" id="ARBA00022695"/>
    </source>
</evidence>
<keyword evidence="12" id="KW-0963">Cytoplasm</keyword>
<dbReference type="InterPro" id="IPR001126">
    <property type="entry name" value="UmuC"/>
</dbReference>
<keyword evidence="10 12" id="KW-0234">DNA repair</keyword>
<evidence type="ECO:0000256" key="6">
    <source>
        <dbReference type="ARBA" id="ARBA00022723"/>
    </source>
</evidence>
<dbReference type="NCBIfam" id="NF002492">
    <property type="entry name" value="PRK01810.1"/>
    <property type="match status" value="1"/>
</dbReference>
<dbReference type="PANTHER" id="PTHR11076">
    <property type="entry name" value="DNA REPAIR POLYMERASE UMUC / TRANSFERASE FAMILY MEMBER"/>
    <property type="match status" value="1"/>
</dbReference>
<dbReference type="InterPro" id="IPR050116">
    <property type="entry name" value="DNA_polymerase-Y"/>
</dbReference>
<dbReference type="NCBIfam" id="NF002677">
    <property type="entry name" value="PRK02406.1"/>
    <property type="match status" value="1"/>
</dbReference>
<keyword evidence="4 12" id="KW-0548">Nucleotidyltransferase</keyword>
<dbReference type="GO" id="GO:0009432">
    <property type="term" value="P:SOS response"/>
    <property type="evidence" value="ECO:0007669"/>
    <property type="project" value="TreeGrafter"/>
</dbReference>
<accession>A0A285SD09</accession>
<keyword evidence="12" id="KW-0238">DNA-binding</keyword>
<dbReference type="Gene3D" id="3.30.1490.100">
    <property type="entry name" value="DNA polymerase, Y-family, little finger domain"/>
    <property type="match status" value="1"/>
</dbReference>
<dbReference type="GO" id="GO:0005829">
    <property type="term" value="C:cytosol"/>
    <property type="evidence" value="ECO:0007669"/>
    <property type="project" value="TreeGrafter"/>
</dbReference>
<comment type="subcellular location">
    <subcellularLocation>
        <location evidence="12">Cytoplasm</location>
    </subcellularLocation>
</comment>
<dbReference type="CDD" id="cd03586">
    <property type="entry name" value="PolY_Pol_IV_kappa"/>
    <property type="match status" value="1"/>
</dbReference>
<keyword evidence="5 12" id="KW-0235">DNA replication</keyword>
<keyword evidence="7 12" id="KW-0227">DNA damage</keyword>
<dbReference type="GO" id="GO:0006261">
    <property type="term" value="P:DNA-templated DNA replication"/>
    <property type="evidence" value="ECO:0007669"/>
    <property type="project" value="UniProtKB-UniRule"/>
</dbReference>
<dbReference type="InterPro" id="IPR024728">
    <property type="entry name" value="PolY_HhH_motif"/>
</dbReference>
<dbReference type="InterPro" id="IPR043128">
    <property type="entry name" value="Rev_trsase/Diguanyl_cyclase"/>
</dbReference>
<sequence>MSKARIIFHVDMNSFYASVEQSHNPNLKGKAIAIAGNPKERRGIIVTSSYEARAKGVYTTMNVGEALQKCPELILLPPDFPKYRQASKAMFTILRSYTKLIEPVSIDEGYMDITELSKERHPIDIAKEIQVRIFNELDLPCSIGIAPNKFLAKTASDMKKPMGITVLRKRDVPSKLWPLPVIEMHGIGESTAKKLASINIQTIEELAKIEENVIRQLLGKNGVRLRARANGEDRRMVDPDAIYETKSVGNSTTLPFDETDMEELEKIFEMLAGKVAERLDVKNLCGSTISIQIRDANWHNHTKSKTFQNAIYQKEVIFEEAFKLFQKSWDGEPIRLLGITVSNVLDRKQSVQQLSIFNFEEYAKQEPIYELIDEMERKFGKGIIKKGVEIGKKQSFASKTSFSKDFFEDLKE</sequence>
<comment type="similarity">
    <text evidence="1 12">Belongs to the DNA polymerase type-Y family.</text>
</comment>
<evidence type="ECO:0000256" key="5">
    <source>
        <dbReference type="ARBA" id="ARBA00022705"/>
    </source>
</evidence>
<evidence type="ECO:0000256" key="1">
    <source>
        <dbReference type="ARBA" id="ARBA00010945"/>
    </source>
</evidence>
<keyword evidence="3 12" id="KW-0808">Transferase</keyword>
<protein>
    <recommendedName>
        <fullName evidence="12">DNA polymerase IV</fullName>
        <shortName evidence="12">Pol IV</shortName>
        <ecNumber evidence="12">2.7.7.7</ecNumber>
    </recommendedName>
</protein>
<dbReference type="AlphaFoldDB" id="A0A285SD09"/>
<keyword evidence="9 12" id="KW-0239">DNA-directed DNA polymerase</keyword>
<dbReference type="PANTHER" id="PTHR11076:SF33">
    <property type="entry name" value="DNA POLYMERASE KAPPA"/>
    <property type="match status" value="1"/>
</dbReference>
<dbReference type="GO" id="GO:0003887">
    <property type="term" value="F:DNA-directed DNA polymerase activity"/>
    <property type="evidence" value="ECO:0007669"/>
    <property type="project" value="UniProtKB-UniRule"/>
</dbReference>
<dbReference type="Proteomes" id="UP000219636">
    <property type="component" value="Unassembled WGS sequence"/>
</dbReference>
<evidence type="ECO:0000256" key="11">
    <source>
        <dbReference type="ARBA" id="ARBA00049244"/>
    </source>
</evidence>
<dbReference type="GO" id="GO:0003684">
    <property type="term" value="F:damaged DNA binding"/>
    <property type="evidence" value="ECO:0007669"/>
    <property type="project" value="InterPro"/>
</dbReference>
<evidence type="ECO:0000256" key="3">
    <source>
        <dbReference type="ARBA" id="ARBA00022679"/>
    </source>
</evidence>
<comment type="subunit">
    <text evidence="12">Monomer.</text>
</comment>
<dbReference type="Gene3D" id="3.30.70.270">
    <property type="match status" value="1"/>
</dbReference>
<comment type="cofactor">
    <cofactor evidence="12">
        <name>Mg(2+)</name>
        <dbReference type="ChEBI" id="CHEBI:18420"/>
    </cofactor>
    <text evidence="12">Binds 2 magnesium ions per subunit.</text>
</comment>
<keyword evidence="15" id="KW-1185">Reference proteome</keyword>
<feature type="binding site" evidence="12">
    <location>
        <position position="107"/>
    </location>
    <ligand>
        <name>Mg(2+)</name>
        <dbReference type="ChEBI" id="CHEBI:18420"/>
    </ligand>
</feature>
<organism evidence="14 15">
    <name type="scientific">Ureibacillus xyleni</name>
    <dbReference type="NCBI Taxonomy" id="614648"/>
    <lineage>
        <taxon>Bacteria</taxon>
        <taxon>Bacillati</taxon>
        <taxon>Bacillota</taxon>
        <taxon>Bacilli</taxon>
        <taxon>Bacillales</taxon>
        <taxon>Caryophanaceae</taxon>
        <taxon>Ureibacillus</taxon>
    </lineage>
</organism>
<comment type="function">
    <text evidence="12">Poorly processive, error-prone DNA polymerase involved in untargeted mutagenesis. Copies undamaged DNA at stalled replication forks, which arise in vivo from mismatched or misaligned primer ends. These misaligned primers can be extended by PolIV. Exhibits no 3'-5' exonuclease (proofreading) activity. May be involved in translesional synthesis, in conjunction with the beta clamp from PolIII.</text>
</comment>
<dbReference type="Gene3D" id="1.10.150.20">
    <property type="entry name" value="5' to 3' exonuclease, C-terminal subdomain"/>
    <property type="match status" value="1"/>
</dbReference>
<dbReference type="InterPro" id="IPR043502">
    <property type="entry name" value="DNA/RNA_pol_sf"/>
</dbReference>
<dbReference type="InterPro" id="IPR017961">
    <property type="entry name" value="DNA_pol_Y-fam_little_finger"/>
</dbReference>
<feature type="site" description="Substrate discrimination" evidence="12">
    <location>
        <position position="16"/>
    </location>
</feature>
<dbReference type="GO" id="GO:0006281">
    <property type="term" value="P:DNA repair"/>
    <property type="evidence" value="ECO:0007669"/>
    <property type="project" value="UniProtKB-UniRule"/>
</dbReference>
<feature type="active site" evidence="12">
    <location>
        <position position="108"/>
    </location>
</feature>
<dbReference type="InterPro" id="IPR036775">
    <property type="entry name" value="DNA_pol_Y-fam_lit_finger_sf"/>
</dbReference>
<evidence type="ECO:0000256" key="12">
    <source>
        <dbReference type="HAMAP-Rule" id="MF_01113"/>
    </source>
</evidence>
<dbReference type="SUPFAM" id="SSF100879">
    <property type="entry name" value="Lesion bypass DNA polymerase (Y-family), little finger domain"/>
    <property type="match status" value="1"/>
</dbReference>
<proteinExistence type="inferred from homology"/>
<dbReference type="OrthoDB" id="9808813at2"/>
<dbReference type="Pfam" id="PF11798">
    <property type="entry name" value="IMS_HHH"/>
    <property type="match status" value="1"/>
</dbReference>
<dbReference type="Pfam" id="PF00817">
    <property type="entry name" value="IMS"/>
    <property type="match status" value="1"/>
</dbReference>
<dbReference type="FunFam" id="3.30.1490.100:FF:000004">
    <property type="entry name" value="DNA polymerase IV"/>
    <property type="match status" value="1"/>
</dbReference>
<dbReference type="EC" id="2.7.7.7" evidence="12"/>
<keyword evidence="6 12" id="KW-0479">Metal-binding</keyword>
<dbReference type="InterPro" id="IPR022880">
    <property type="entry name" value="DNApol_IV"/>
</dbReference>
<reference evidence="15" key="1">
    <citation type="submission" date="2017-08" db="EMBL/GenBank/DDBJ databases">
        <authorList>
            <person name="Varghese N."/>
            <person name="Submissions S."/>
        </authorList>
    </citation>
    <scope>NUCLEOTIDE SEQUENCE [LARGE SCALE GENOMIC DNA]</scope>
    <source>
        <strain evidence="15">JC22</strain>
    </source>
</reference>
<keyword evidence="8 12" id="KW-0460">Magnesium</keyword>
<dbReference type="EMBL" id="OBMQ01000004">
    <property type="protein sequence ID" value="SOC05388.1"/>
    <property type="molecule type" value="Genomic_DNA"/>
</dbReference>
<evidence type="ECO:0000256" key="8">
    <source>
        <dbReference type="ARBA" id="ARBA00022842"/>
    </source>
</evidence>
<evidence type="ECO:0000256" key="7">
    <source>
        <dbReference type="ARBA" id="ARBA00022763"/>
    </source>
</evidence>
<evidence type="ECO:0000313" key="14">
    <source>
        <dbReference type="EMBL" id="SOC05388.1"/>
    </source>
</evidence>
<dbReference type="HAMAP" id="MF_01113">
    <property type="entry name" value="DNApol_IV"/>
    <property type="match status" value="1"/>
</dbReference>